<dbReference type="KEGG" id="vg:5600423"/>
<reference evidence="2 3" key="1">
    <citation type="journal article" date="2008" name="J. Mol. Biol.">
        <title>Genome comparison and proteomic characterization of Thermus thermophilus bacteriophages P23-45 and P74-26: siphoviruses with triplex-forming sequences and the longest known tails.</title>
        <authorList>
            <person name="Minakhin L."/>
            <person name="Goel M."/>
            <person name="Berdygulova Z."/>
            <person name="Ramanculov E."/>
            <person name="Florens L."/>
            <person name="Glazko G."/>
            <person name="Karamychev V.N."/>
            <person name="Slesarev A.I."/>
            <person name="Kozyavkin S.A."/>
            <person name="Khromov I."/>
            <person name="Ackermann H.W."/>
            <person name="Washburn M."/>
            <person name="Mushegian A."/>
            <person name="Severinov K."/>
        </authorList>
    </citation>
    <scope>NUCLEOTIDE SEQUENCE</scope>
</reference>
<gene>
    <name evidence="2" type="ORF">P23p44</name>
</gene>
<proteinExistence type="predicted"/>
<evidence type="ECO:0000256" key="1">
    <source>
        <dbReference type="SAM" id="MobiDB-lite"/>
    </source>
</evidence>
<dbReference type="Proteomes" id="UP000001132">
    <property type="component" value="Segment"/>
</dbReference>
<organismHost>
    <name type="scientific">Thermus thermophilus</name>
    <dbReference type="NCBI Taxonomy" id="274"/>
</organismHost>
<accession>A7XX70</accession>
<name>A7XX70_BP234</name>
<keyword evidence="3" id="KW-1185">Reference proteome</keyword>
<evidence type="ECO:0000313" key="3">
    <source>
        <dbReference type="Proteomes" id="UP000001132"/>
    </source>
</evidence>
<dbReference type="InterPro" id="IPR011335">
    <property type="entry name" value="Restrct_endonuc-II-like"/>
</dbReference>
<protein>
    <submittedName>
        <fullName evidence="2">Archaeal-type Holliday junction resolvase</fullName>
    </submittedName>
</protein>
<organism evidence="2 3">
    <name type="scientific">Thermus virus P23-45</name>
    <name type="common">Thermus thermophilus phage P23-45</name>
    <dbReference type="NCBI Taxonomy" id="2914006"/>
    <lineage>
        <taxon>Viruses</taxon>
        <taxon>Duplodnaviria</taxon>
        <taxon>Heunggongvirae</taxon>
        <taxon>Uroviricota</taxon>
        <taxon>Caudoviricetes</taxon>
        <taxon>Oshimavirus</taxon>
        <taxon>Oshimavirus P2345</taxon>
    </lineage>
</organism>
<dbReference type="GeneID" id="5600423"/>
<sequence length="177" mass="19396">MSRAKGRTYENELVALLQSLGLPAWRVPLSGALGGRFSSDVRIPLANREVRVEVKMRSNPAKGVATLLKSVPCTFSLQNKQFHVLRLEDLPLDTRGTIEVKPTRTVVQWLGHNDVLAIRLPKRFLGGTGWLIVISDSLLDALRSAISKNSSPPLPATTTTSGRAKTRSSSRRTGKSR</sequence>
<dbReference type="SUPFAM" id="SSF52980">
    <property type="entry name" value="Restriction endonuclease-like"/>
    <property type="match status" value="1"/>
</dbReference>
<dbReference type="GO" id="GO:0003676">
    <property type="term" value="F:nucleic acid binding"/>
    <property type="evidence" value="ECO:0007669"/>
    <property type="project" value="InterPro"/>
</dbReference>
<dbReference type="EMBL" id="EU100883">
    <property type="protein sequence ID" value="ABU96877.1"/>
    <property type="molecule type" value="Genomic_DNA"/>
</dbReference>
<feature type="compositionally biased region" description="Basic residues" evidence="1">
    <location>
        <begin position="164"/>
        <end position="177"/>
    </location>
</feature>
<dbReference type="RefSeq" id="YP_001467897.1">
    <property type="nucleotide sequence ID" value="NC_009803.1"/>
</dbReference>
<feature type="region of interest" description="Disordered" evidence="1">
    <location>
        <begin position="149"/>
        <end position="177"/>
    </location>
</feature>
<dbReference type="Gene3D" id="3.40.1350.10">
    <property type="match status" value="1"/>
</dbReference>
<evidence type="ECO:0000313" key="2">
    <source>
        <dbReference type="EMBL" id="ABU96877.1"/>
    </source>
</evidence>
<dbReference type="InterPro" id="IPR011856">
    <property type="entry name" value="tRNA_endonuc-like_dom_sf"/>
</dbReference>